<dbReference type="HOGENOM" id="CLU_047592_8_0_1"/>
<sequence length="89" mass="9825">QWISVLKLSMMWECTSLRTAAISWLGSSSATLGNVEKVALAMQCDIKGWLLPSLLALAQRHDPITVEEGRRLGIETSMKLASVREGLRL</sequence>
<dbReference type="OrthoDB" id="2367075at2759"/>
<dbReference type="InParanoid" id="A0A0C3ISH8"/>
<feature type="non-terminal residue" evidence="1">
    <location>
        <position position="89"/>
    </location>
</feature>
<dbReference type="STRING" id="870435.A0A0C3ISH8"/>
<evidence type="ECO:0000313" key="2">
    <source>
        <dbReference type="Proteomes" id="UP000054217"/>
    </source>
</evidence>
<reference evidence="2" key="2">
    <citation type="submission" date="2015-01" db="EMBL/GenBank/DDBJ databases">
        <title>Evolutionary Origins and Diversification of the Mycorrhizal Mutualists.</title>
        <authorList>
            <consortium name="DOE Joint Genome Institute"/>
            <consortium name="Mycorrhizal Genomics Consortium"/>
            <person name="Kohler A."/>
            <person name="Kuo A."/>
            <person name="Nagy L.G."/>
            <person name="Floudas D."/>
            <person name="Copeland A."/>
            <person name="Barry K.W."/>
            <person name="Cichocki N."/>
            <person name="Veneault-Fourrey C."/>
            <person name="LaButti K."/>
            <person name="Lindquist E.A."/>
            <person name="Lipzen A."/>
            <person name="Lundell T."/>
            <person name="Morin E."/>
            <person name="Murat C."/>
            <person name="Riley R."/>
            <person name="Ohm R."/>
            <person name="Sun H."/>
            <person name="Tunlid A."/>
            <person name="Henrissat B."/>
            <person name="Grigoriev I.V."/>
            <person name="Hibbett D.S."/>
            <person name="Martin F."/>
        </authorList>
    </citation>
    <scope>NUCLEOTIDE SEQUENCE [LARGE SCALE GENOMIC DNA]</scope>
    <source>
        <strain evidence="2">Marx 270</strain>
    </source>
</reference>
<accession>A0A0C3ISH8</accession>
<keyword evidence="2" id="KW-1185">Reference proteome</keyword>
<proteinExistence type="predicted"/>
<dbReference type="Proteomes" id="UP000054217">
    <property type="component" value="Unassembled WGS sequence"/>
</dbReference>
<gene>
    <name evidence="1" type="ORF">M404DRAFT_58302</name>
</gene>
<dbReference type="EMBL" id="KN832001">
    <property type="protein sequence ID" value="KIN99832.1"/>
    <property type="molecule type" value="Genomic_DNA"/>
</dbReference>
<reference evidence="1 2" key="1">
    <citation type="submission" date="2014-04" db="EMBL/GenBank/DDBJ databases">
        <authorList>
            <consortium name="DOE Joint Genome Institute"/>
            <person name="Kuo A."/>
            <person name="Kohler A."/>
            <person name="Costa M.D."/>
            <person name="Nagy L.G."/>
            <person name="Floudas D."/>
            <person name="Copeland A."/>
            <person name="Barry K.W."/>
            <person name="Cichocki N."/>
            <person name="Veneault-Fourrey C."/>
            <person name="LaButti K."/>
            <person name="Lindquist E.A."/>
            <person name="Lipzen A."/>
            <person name="Lundell T."/>
            <person name="Morin E."/>
            <person name="Murat C."/>
            <person name="Sun H."/>
            <person name="Tunlid A."/>
            <person name="Henrissat B."/>
            <person name="Grigoriev I.V."/>
            <person name="Hibbett D.S."/>
            <person name="Martin F."/>
            <person name="Nordberg H.P."/>
            <person name="Cantor M.N."/>
            <person name="Hua S.X."/>
        </authorList>
    </citation>
    <scope>NUCLEOTIDE SEQUENCE [LARGE SCALE GENOMIC DNA]</scope>
    <source>
        <strain evidence="1 2">Marx 270</strain>
    </source>
</reference>
<dbReference type="AlphaFoldDB" id="A0A0C3ISH8"/>
<name>A0A0C3ISH8_PISTI</name>
<organism evidence="1 2">
    <name type="scientific">Pisolithus tinctorius Marx 270</name>
    <dbReference type="NCBI Taxonomy" id="870435"/>
    <lineage>
        <taxon>Eukaryota</taxon>
        <taxon>Fungi</taxon>
        <taxon>Dikarya</taxon>
        <taxon>Basidiomycota</taxon>
        <taxon>Agaricomycotina</taxon>
        <taxon>Agaricomycetes</taxon>
        <taxon>Agaricomycetidae</taxon>
        <taxon>Boletales</taxon>
        <taxon>Sclerodermatineae</taxon>
        <taxon>Pisolithaceae</taxon>
        <taxon>Pisolithus</taxon>
    </lineage>
</organism>
<protein>
    <submittedName>
        <fullName evidence="1">Uncharacterized protein</fullName>
    </submittedName>
</protein>
<feature type="non-terminal residue" evidence="1">
    <location>
        <position position="1"/>
    </location>
</feature>
<evidence type="ECO:0000313" key="1">
    <source>
        <dbReference type="EMBL" id="KIN99832.1"/>
    </source>
</evidence>